<organism evidence="3 4">
    <name type="scientific">Amphiprion percula</name>
    <name type="common">Orange clownfish</name>
    <name type="synonym">Lutjanus percula</name>
    <dbReference type="NCBI Taxonomy" id="161767"/>
    <lineage>
        <taxon>Eukaryota</taxon>
        <taxon>Metazoa</taxon>
        <taxon>Chordata</taxon>
        <taxon>Craniata</taxon>
        <taxon>Vertebrata</taxon>
        <taxon>Euteleostomi</taxon>
        <taxon>Actinopterygii</taxon>
        <taxon>Neopterygii</taxon>
        <taxon>Teleostei</taxon>
        <taxon>Neoteleostei</taxon>
        <taxon>Acanthomorphata</taxon>
        <taxon>Ovalentaria</taxon>
        <taxon>Pomacentridae</taxon>
        <taxon>Amphiprion</taxon>
    </lineage>
</organism>
<dbReference type="SMART" id="SM00408">
    <property type="entry name" value="IGc2"/>
    <property type="match status" value="1"/>
</dbReference>
<dbReference type="InterPro" id="IPR036179">
    <property type="entry name" value="Ig-like_dom_sf"/>
</dbReference>
<dbReference type="Pfam" id="PF13927">
    <property type="entry name" value="Ig_3"/>
    <property type="match status" value="1"/>
</dbReference>
<dbReference type="InterPro" id="IPR003598">
    <property type="entry name" value="Ig_sub2"/>
</dbReference>
<reference evidence="3 4" key="1">
    <citation type="submission" date="2018-03" db="EMBL/GenBank/DDBJ databases">
        <title>Finding Nemo's genes: A chromosome-scale reference assembly of the genome of the orange clownfish Amphiprion percula.</title>
        <authorList>
            <person name="Lehmann R."/>
        </authorList>
    </citation>
    <scope>NUCLEOTIDE SEQUENCE</scope>
</reference>
<dbReference type="Gene3D" id="2.60.40.10">
    <property type="entry name" value="Immunoglobulins"/>
    <property type="match status" value="2"/>
</dbReference>
<dbReference type="SUPFAM" id="SSF48726">
    <property type="entry name" value="Immunoglobulin"/>
    <property type="match status" value="2"/>
</dbReference>
<protein>
    <submittedName>
        <fullName evidence="3">Vascular cell adhesion molecule 1b</fullName>
    </submittedName>
</protein>
<dbReference type="GeneTree" id="ENSGT00940000156511"/>
<name>A0A3P8TS38_AMPPE</name>
<feature type="domain" description="Ig-like" evidence="2">
    <location>
        <begin position="16"/>
        <end position="102"/>
    </location>
</feature>
<dbReference type="PANTHER" id="PTHR46013">
    <property type="entry name" value="VASCULAR CELL ADHESION MOLECULE 1"/>
    <property type="match status" value="1"/>
</dbReference>
<dbReference type="InterPro" id="IPR007110">
    <property type="entry name" value="Ig-like_dom"/>
</dbReference>
<feature type="region of interest" description="Disordered" evidence="1">
    <location>
        <begin position="1"/>
        <end position="25"/>
    </location>
</feature>
<reference evidence="3" key="3">
    <citation type="submission" date="2025-09" db="UniProtKB">
        <authorList>
            <consortium name="Ensembl"/>
        </authorList>
    </citation>
    <scope>IDENTIFICATION</scope>
</reference>
<evidence type="ECO:0000256" key="1">
    <source>
        <dbReference type="SAM" id="MobiDB-lite"/>
    </source>
</evidence>
<keyword evidence="4" id="KW-1185">Reference proteome</keyword>
<evidence type="ECO:0000259" key="2">
    <source>
        <dbReference type="PROSITE" id="PS50835"/>
    </source>
</evidence>
<dbReference type="AlphaFoldDB" id="A0A3P8TS38"/>
<reference evidence="3" key="2">
    <citation type="submission" date="2025-08" db="UniProtKB">
        <authorList>
            <consortium name="Ensembl"/>
        </authorList>
    </citation>
    <scope>IDENTIFICATION</scope>
</reference>
<dbReference type="InterPro" id="IPR003599">
    <property type="entry name" value="Ig_sub"/>
</dbReference>
<dbReference type="PANTHER" id="PTHR46013:SF1">
    <property type="entry name" value="IG-LIKE DOMAIN-CONTAINING PROTEIN"/>
    <property type="match status" value="1"/>
</dbReference>
<dbReference type="InterPro" id="IPR013783">
    <property type="entry name" value="Ig-like_fold"/>
</dbReference>
<dbReference type="Ensembl" id="ENSAPET00000028592.1">
    <property type="protein sequence ID" value="ENSAPEP00000027854.1"/>
    <property type="gene ID" value="ENSAPEG00000019674.1"/>
</dbReference>
<sequence length="201" mass="21735">FDMIHSSREGGGNTPPTNTSLSLSPGEEVVEGQQVTFTCRSDGAPPPILVLRRNGAELQRSDNASSSSLSFSLSSALLEDSALYQCEASNQFGSQLVSSSITVRDPPKTTSLSLSPGEEVVEGQQVTFTCRSDGAPPPILVLRRNGQWHFPVGQRHSQRLWAVPGQCDQRPRIPGQSLQHQCQGSVTPVQTSLSFCFFCLF</sequence>
<evidence type="ECO:0000313" key="3">
    <source>
        <dbReference type="Ensembl" id="ENSAPEP00000027854.1"/>
    </source>
</evidence>
<feature type="compositionally biased region" description="Polar residues" evidence="1">
    <location>
        <begin position="14"/>
        <end position="23"/>
    </location>
</feature>
<accession>A0A3P8TS38</accession>
<proteinExistence type="predicted"/>
<dbReference type="SMART" id="SM00409">
    <property type="entry name" value="IG"/>
    <property type="match status" value="1"/>
</dbReference>
<evidence type="ECO:0000313" key="4">
    <source>
        <dbReference type="Proteomes" id="UP000265080"/>
    </source>
</evidence>
<dbReference type="Proteomes" id="UP000265080">
    <property type="component" value="Chromosome 2"/>
</dbReference>
<dbReference type="PROSITE" id="PS50835">
    <property type="entry name" value="IG_LIKE"/>
    <property type="match status" value="1"/>
</dbReference>